<evidence type="ECO:0000256" key="5">
    <source>
        <dbReference type="SAM" id="SignalP"/>
    </source>
</evidence>
<dbReference type="EMBL" id="BMQL01000009">
    <property type="protein sequence ID" value="GGR07113.1"/>
    <property type="molecule type" value="Genomic_DNA"/>
</dbReference>
<sequence>MQKNLLLTLTAGLSLMLAGAPAQAQGAAKPQVVQVKLSEWSMGMEDTKVKGAVQFDVSNVGKFPHVLTIEGKIGGQAFVISSMLLKAGEATSMTVTLPAGTYNVYCPLPGHAARGMVGTLTIE</sequence>
<evidence type="ECO:0000256" key="3">
    <source>
        <dbReference type="ARBA" id="ARBA00022982"/>
    </source>
</evidence>
<evidence type="ECO:0000256" key="1">
    <source>
        <dbReference type="ARBA" id="ARBA00022448"/>
    </source>
</evidence>
<keyword evidence="3" id="KW-0249">Electron transport</keyword>
<dbReference type="RefSeq" id="WP_189089855.1">
    <property type="nucleotide sequence ID" value="NZ_BMQL01000009.1"/>
</dbReference>
<proteinExistence type="predicted"/>
<dbReference type="Proteomes" id="UP000603865">
    <property type="component" value="Unassembled WGS sequence"/>
</dbReference>
<dbReference type="Pfam" id="PF00127">
    <property type="entry name" value="Copper-bind"/>
    <property type="match status" value="1"/>
</dbReference>
<evidence type="ECO:0000256" key="2">
    <source>
        <dbReference type="ARBA" id="ARBA00022723"/>
    </source>
</evidence>
<reference evidence="7" key="2">
    <citation type="submission" date="2020-09" db="EMBL/GenBank/DDBJ databases">
        <authorList>
            <person name="Sun Q."/>
            <person name="Ohkuma M."/>
        </authorList>
    </citation>
    <scope>NUCLEOTIDE SEQUENCE</scope>
    <source>
        <strain evidence="7">JCM 31311</strain>
    </source>
</reference>
<keyword evidence="1" id="KW-0813">Transport</keyword>
<keyword evidence="5" id="KW-0732">Signal</keyword>
<feature type="chain" id="PRO_5037263811" description="Blue (type 1) copper domain-containing protein" evidence="5">
    <location>
        <begin position="25"/>
        <end position="123"/>
    </location>
</feature>
<dbReference type="InterPro" id="IPR008972">
    <property type="entry name" value="Cupredoxin"/>
</dbReference>
<dbReference type="CDD" id="cd00920">
    <property type="entry name" value="Cupredoxin"/>
    <property type="match status" value="1"/>
</dbReference>
<dbReference type="GO" id="GO:0009055">
    <property type="term" value="F:electron transfer activity"/>
    <property type="evidence" value="ECO:0007669"/>
    <property type="project" value="InterPro"/>
</dbReference>
<evidence type="ECO:0000256" key="4">
    <source>
        <dbReference type="ARBA" id="ARBA00023008"/>
    </source>
</evidence>
<keyword evidence="4" id="KW-0186">Copper</keyword>
<dbReference type="InterPro" id="IPR000923">
    <property type="entry name" value="BlueCu_1"/>
</dbReference>
<protein>
    <recommendedName>
        <fullName evidence="6">Blue (type 1) copper domain-containing protein</fullName>
    </recommendedName>
</protein>
<dbReference type="PROSITE" id="PS00196">
    <property type="entry name" value="COPPER_BLUE"/>
    <property type="match status" value="1"/>
</dbReference>
<name>A0A918F6Y4_9DEIO</name>
<dbReference type="AlphaFoldDB" id="A0A918F6Y4"/>
<evidence type="ECO:0000313" key="8">
    <source>
        <dbReference type="Proteomes" id="UP000603865"/>
    </source>
</evidence>
<organism evidence="7 8">
    <name type="scientific">Deinococcus ruber</name>
    <dbReference type="NCBI Taxonomy" id="1848197"/>
    <lineage>
        <taxon>Bacteria</taxon>
        <taxon>Thermotogati</taxon>
        <taxon>Deinococcota</taxon>
        <taxon>Deinococci</taxon>
        <taxon>Deinococcales</taxon>
        <taxon>Deinococcaceae</taxon>
        <taxon>Deinococcus</taxon>
    </lineage>
</organism>
<dbReference type="SUPFAM" id="SSF49503">
    <property type="entry name" value="Cupredoxins"/>
    <property type="match status" value="1"/>
</dbReference>
<feature type="signal peptide" evidence="5">
    <location>
        <begin position="1"/>
        <end position="24"/>
    </location>
</feature>
<gene>
    <name evidence="7" type="ORF">GCM10008957_19660</name>
</gene>
<feature type="domain" description="Blue (type 1) copper" evidence="6">
    <location>
        <begin position="50"/>
        <end position="123"/>
    </location>
</feature>
<dbReference type="InterPro" id="IPR028871">
    <property type="entry name" value="BlueCu_1_BS"/>
</dbReference>
<evidence type="ECO:0000313" key="7">
    <source>
        <dbReference type="EMBL" id="GGR07113.1"/>
    </source>
</evidence>
<comment type="caution">
    <text evidence="7">The sequence shown here is derived from an EMBL/GenBank/DDBJ whole genome shotgun (WGS) entry which is preliminary data.</text>
</comment>
<dbReference type="GO" id="GO:0005507">
    <property type="term" value="F:copper ion binding"/>
    <property type="evidence" value="ECO:0007669"/>
    <property type="project" value="InterPro"/>
</dbReference>
<keyword evidence="8" id="KW-1185">Reference proteome</keyword>
<dbReference type="Gene3D" id="2.60.40.420">
    <property type="entry name" value="Cupredoxins - blue copper proteins"/>
    <property type="match status" value="1"/>
</dbReference>
<evidence type="ECO:0000259" key="6">
    <source>
        <dbReference type="Pfam" id="PF00127"/>
    </source>
</evidence>
<accession>A0A918F6Y4</accession>
<reference evidence="7" key="1">
    <citation type="journal article" date="2014" name="Int. J. Syst. Evol. Microbiol.">
        <title>Complete genome sequence of Corynebacterium casei LMG S-19264T (=DSM 44701T), isolated from a smear-ripened cheese.</title>
        <authorList>
            <consortium name="US DOE Joint Genome Institute (JGI-PGF)"/>
            <person name="Walter F."/>
            <person name="Albersmeier A."/>
            <person name="Kalinowski J."/>
            <person name="Ruckert C."/>
        </authorList>
    </citation>
    <scope>NUCLEOTIDE SEQUENCE</scope>
    <source>
        <strain evidence="7">JCM 31311</strain>
    </source>
</reference>
<keyword evidence="2" id="KW-0479">Metal-binding</keyword>